<dbReference type="Pfam" id="PF01022">
    <property type="entry name" value="HTH_5"/>
    <property type="match status" value="1"/>
</dbReference>
<evidence type="ECO:0000313" key="5">
    <source>
        <dbReference type="EMBL" id="BDU49715.1"/>
    </source>
</evidence>
<keyword evidence="1" id="KW-0805">Transcription regulation</keyword>
<dbReference type="InterPro" id="IPR036388">
    <property type="entry name" value="WH-like_DNA-bd_sf"/>
</dbReference>
<protein>
    <recommendedName>
        <fullName evidence="4">HTH arsR-type domain-containing protein</fullName>
    </recommendedName>
</protein>
<gene>
    <name evidence="5" type="ORF">HLVA_02840</name>
</gene>
<dbReference type="PANTHER" id="PTHR33154">
    <property type="entry name" value="TRANSCRIPTIONAL REGULATOR, ARSR FAMILY"/>
    <property type="match status" value="1"/>
</dbReference>
<reference evidence="5 6" key="1">
    <citation type="submission" date="2022-11" db="EMBL/GenBank/DDBJ databases">
        <title>Haliovirga abyssi gen. nov., sp. nov., a mesophilic fermentative bacterium isolated from the Iheya North hydrothermal field and the proposal of Haliovirgaceae fam. nov.</title>
        <authorList>
            <person name="Miyazaki U."/>
            <person name="Tame A."/>
            <person name="Miyazaki J."/>
            <person name="Takai K."/>
            <person name="Sawayama S."/>
            <person name="Kitajima M."/>
            <person name="Okamoto A."/>
            <person name="Nakagawa S."/>
        </authorList>
    </citation>
    <scope>NUCLEOTIDE SEQUENCE [LARGE SCALE GENOMIC DNA]</scope>
    <source>
        <strain evidence="5 6">IC12</strain>
    </source>
</reference>
<dbReference type="EMBL" id="AP027059">
    <property type="protein sequence ID" value="BDU49715.1"/>
    <property type="molecule type" value="Genomic_DNA"/>
</dbReference>
<evidence type="ECO:0000259" key="4">
    <source>
        <dbReference type="PROSITE" id="PS50987"/>
    </source>
</evidence>
<dbReference type="GO" id="GO:0003677">
    <property type="term" value="F:DNA binding"/>
    <property type="evidence" value="ECO:0007669"/>
    <property type="project" value="UniProtKB-KW"/>
</dbReference>
<evidence type="ECO:0000313" key="6">
    <source>
        <dbReference type="Proteomes" id="UP001321582"/>
    </source>
</evidence>
<dbReference type="Gene3D" id="1.10.10.10">
    <property type="entry name" value="Winged helix-like DNA-binding domain superfamily/Winged helix DNA-binding domain"/>
    <property type="match status" value="1"/>
</dbReference>
<dbReference type="PRINTS" id="PR00778">
    <property type="entry name" value="HTHARSR"/>
</dbReference>
<dbReference type="Proteomes" id="UP001321582">
    <property type="component" value="Chromosome"/>
</dbReference>
<dbReference type="CDD" id="cd00090">
    <property type="entry name" value="HTH_ARSR"/>
    <property type="match status" value="1"/>
</dbReference>
<dbReference type="InterPro" id="IPR011991">
    <property type="entry name" value="ArsR-like_HTH"/>
</dbReference>
<evidence type="ECO:0000256" key="3">
    <source>
        <dbReference type="ARBA" id="ARBA00023163"/>
    </source>
</evidence>
<dbReference type="KEGG" id="haby:HLVA_02840"/>
<dbReference type="SMART" id="SM00418">
    <property type="entry name" value="HTH_ARSR"/>
    <property type="match status" value="1"/>
</dbReference>
<dbReference type="NCBIfam" id="NF033788">
    <property type="entry name" value="HTH_metalloreg"/>
    <property type="match status" value="1"/>
</dbReference>
<keyword evidence="6" id="KW-1185">Reference proteome</keyword>
<keyword evidence="2" id="KW-0238">DNA-binding</keyword>
<sequence length="87" mass="10156">MEEILKVSKGLSDKTRLKILLYLIDGEKCVCDISRHISRSQPTTSLQLIKLESLGLVSFNIYGRSRCYYIKSEKVKRIFEIFELKNQ</sequence>
<feature type="domain" description="HTH arsR-type" evidence="4">
    <location>
        <begin position="1"/>
        <end position="87"/>
    </location>
</feature>
<dbReference type="RefSeq" id="WP_307904661.1">
    <property type="nucleotide sequence ID" value="NZ_AP027059.1"/>
</dbReference>
<dbReference type="AlphaFoldDB" id="A0AAU9DWR6"/>
<dbReference type="GO" id="GO:0003700">
    <property type="term" value="F:DNA-binding transcription factor activity"/>
    <property type="evidence" value="ECO:0007669"/>
    <property type="project" value="InterPro"/>
</dbReference>
<dbReference type="InterPro" id="IPR001845">
    <property type="entry name" value="HTH_ArsR_DNA-bd_dom"/>
</dbReference>
<keyword evidence="3" id="KW-0804">Transcription</keyword>
<dbReference type="InterPro" id="IPR036390">
    <property type="entry name" value="WH_DNA-bd_sf"/>
</dbReference>
<accession>A0AAU9DWR6</accession>
<dbReference type="SUPFAM" id="SSF46785">
    <property type="entry name" value="Winged helix' DNA-binding domain"/>
    <property type="match status" value="1"/>
</dbReference>
<evidence type="ECO:0000256" key="1">
    <source>
        <dbReference type="ARBA" id="ARBA00023015"/>
    </source>
</evidence>
<proteinExistence type="predicted"/>
<name>A0AAU9DWR6_9FUSO</name>
<organism evidence="5 6">
    <name type="scientific">Haliovirga abyssi</name>
    <dbReference type="NCBI Taxonomy" id="2996794"/>
    <lineage>
        <taxon>Bacteria</taxon>
        <taxon>Fusobacteriati</taxon>
        <taxon>Fusobacteriota</taxon>
        <taxon>Fusobacteriia</taxon>
        <taxon>Fusobacteriales</taxon>
        <taxon>Haliovirgaceae</taxon>
        <taxon>Haliovirga</taxon>
    </lineage>
</organism>
<dbReference type="PROSITE" id="PS50987">
    <property type="entry name" value="HTH_ARSR_2"/>
    <property type="match status" value="1"/>
</dbReference>
<dbReference type="PANTHER" id="PTHR33154:SF36">
    <property type="entry name" value="TRANSCRIPTIONAL REGULATOR"/>
    <property type="match status" value="1"/>
</dbReference>
<evidence type="ECO:0000256" key="2">
    <source>
        <dbReference type="ARBA" id="ARBA00023125"/>
    </source>
</evidence>
<dbReference type="InterPro" id="IPR051081">
    <property type="entry name" value="HTH_MetalResp_TranReg"/>
</dbReference>